<evidence type="ECO:0000313" key="8">
    <source>
        <dbReference type="Proteomes" id="UP001499967"/>
    </source>
</evidence>
<dbReference type="EMBL" id="BAAAHP010000341">
    <property type="protein sequence ID" value="GAA0909358.1"/>
    <property type="molecule type" value="Genomic_DNA"/>
</dbReference>
<dbReference type="PANTHER" id="PTHR30250">
    <property type="entry name" value="PST FAMILY PREDICTED COLANIC ACID TRANSPORTER"/>
    <property type="match status" value="1"/>
</dbReference>
<evidence type="ECO:0008006" key="9">
    <source>
        <dbReference type="Google" id="ProtNLM"/>
    </source>
</evidence>
<organism evidence="7 8">
    <name type="scientific">Pseudonocardia zijingensis</name>
    <dbReference type="NCBI Taxonomy" id="153376"/>
    <lineage>
        <taxon>Bacteria</taxon>
        <taxon>Bacillati</taxon>
        <taxon>Actinomycetota</taxon>
        <taxon>Actinomycetes</taxon>
        <taxon>Pseudonocardiales</taxon>
        <taxon>Pseudonocardiaceae</taxon>
        <taxon>Pseudonocardia</taxon>
    </lineage>
</organism>
<evidence type="ECO:0000256" key="4">
    <source>
        <dbReference type="ARBA" id="ARBA00022989"/>
    </source>
</evidence>
<feature type="transmembrane region" description="Helical" evidence="6">
    <location>
        <begin position="88"/>
        <end position="106"/>
    </location>
</feature>
<dbReference type="InterPro" id="IPR050833">
    <property type="entry name" value="Poly_Biosynth_Transport"/>
</dbReference>
<feature type="transmembrane region" description="Helical" evidence="6">
    <location>
        <begin position="282"/>
        <end position="301"/>
    </location>
</feature>
<reference evidence="7 8" key="1">
    <citation type="journal article" date="2019" name="Int. J. Syst. Evol. Microbiol.">
        <title>The Global Catalogue of Microorganisms (GCM) 10K type strain sequencing project: providing services to taxonomists for standard genome sequencing and annotation.</title>
        <authorList>
            <consortium name="The Broad Institute Genomics Platform"/>
            <consortium name="The Broad Institute Genome Sequencing Center for Infectious Disease"/>
            <person name="Wu L."/>
            <person name="Ma J."/>
        </authorList>
    </citation>
    <scope>NUCLEOTIDE SEQUENCE [LARGE SCALE GENOMIC DNA]</scope>
    <source>
        <strain evidence="7 8">JCM 11117</strain>
    </source>
</reference>
<comment type="caution">
    <text evidence="7">The sequence shown here is derived from an EMBL/GenBank/DDBJ whole genome shotgun (WGS) entry which is preliminary data.</text>
</comment>
<feature type="transmembrane region" description="Helical" evidence="6">
    <location>
        <begin position="112"/>
        <end position="131"/>
    </location>
</feature>
<sequence>MRRPVLVGAVGKVAEAATLALLATVVPRVLGPAEYGRFSVALTVVTLGSLAMTLGGSTTLSRFVPAASPADRAALAVALTLRLARNRAALFAAPVLAGAALAVLVPAVFPPLVVVCVLVALGLNVAVTLVLQADLGLGRAAGWCLRYPVQNAVLVLVVLVLHDDLGLAGAALAILASAVAGAAVAVAASGPLRAGAGRRVPLPDGALRFGLLQAAGGAATQFVHRGGVLAVVLLTGSAVQTGFAALPIGIALAATYAVAQLFTVALPALTARADGEPALRRLAGILLAPVALGAVGAALVVDAVVPVVFGEAYAAAAATFVPAIAMVVLAPVNALLVQASALRMRPDAVLYAGLAGAAAFVAACLALVPGAGAAGATTAALVGTAVTALVSLLLLPRAVGARLALGTAAAVAAVLVLG</sequence>
<feature type="transmembrane region" description="Helical" evidence="6">
    <location>
        <begin position="167"/>
        <end position="188"/>
    </location>
</feature>
<keyword evidence="5 6" id="KW-0472">Membrane</keyword>
<feature type="transmembrane region" description="Helical" evidence="6">
    <location>
        <begin position="313"/>
        <end position="336"/>
    </location>
</feature>
<evidence type="ECO:0000256" key="2">
    <source>
        <dbReference type="ARBA" id="ARBA00022475"/>
    </source>
</evidence>
<feature type="transmembrane region" description="Helical" evidence="6">
    <location>
        <begin position="374"/>
        <end position="394"/>
    </location>
</feature>
<feature type="transmembrane region" description="Helical" evidence="6">
    <location>
        <begin position="399"/>
        <end position="417"/>
    </location>
</feature>
<dbReference type="Proteomes" id="UP001499967">
    <property type="component" value="Unassembled WGS sequence"/>
</dbReference>
<evidence type="ECO:0000256" key="1">
    <source>
        <dbReference type="ARBA" id="ARBA00004651"/>
    </source>
</evidence>
<protein>
    <recommendedName>
        <fullName evidence="9">O-antigen/teichoic acid export membrane protein</fullName>
    </recommendedName>
</protein>
<gene>
    <name evidence="7" type="ORF">GCM10009559_79250</name>
</gene>
<feature type="transmembrane region" description="Helical" evidence="6">
    <location>
        <begin position="143"/>
        <end position="161"/>
    </location>
</feature>
<proteinExistence type="predicted"/>
<accession>A0ABN1NJC3</accession>
<keyword evidence="3 6" id="KW-0812">Transmembrane</keyword>
<feature type="transmembrane region" description="Helical" evidence="6">
    <location>
        <begin position="209"/>
        <end position="234"/>
    </location>
</feature>
<feature type="transmembrane region" description="Helical" evidence="6">
    <location>
        <begin position="246"/>
        <end position="270"/>
    </location>
</feature>
<evidence type="ECO:0000256" key="6">
    <source>
        <dbReference type="SAM" id="Phobius"/>
    </source>
</evidence>
<keyword evidence="2" id="KW-1003">Cell membrane</keyword>
<dbReference type="PANTHER" id="PTHR30250:SF11">
    <property type="entry name" value="O-ANTIGEN TRANSPORTER-RELATED"/>
    <property type="match status" value="1"/>
</dbReference>
<name>A0ABN1NJC3_9PSEU</name>
<feature type="transmembrane region" description="Helical" evidence="6">
    <location>
        <begin position="348"/>
        <end position="368"/>
    </location>
</feature>
<keyword evidence="4 6" id="KW-1133">Transmembrane helix</keyword>
<evidence type="ECO:0000256" key="3">
    <source>
        <dbReference type="ARBA" id="ARBA00022692"/>
    </source>
</evidence>
<evidence type="ECO:0000256" key="5">
    <source>
        <dbReference type="ARBA" id="ARBA00023136"/>
    </source>
</evidence>
<feature type="transmembrane region" description="Helical" evidence="6">
    <location>
        <begin position="35"/>
        <end position="54"/>
    </location>
</feature>
<comment type="subcellular location">
    <subcellularLocation>
        <location evidence="1">Cell membrane</location>
        <topology evidence="1">Multi-pass membrane protein</topology>
    </subcellularLocation>
</comment>
<evidence type="ECO:0000313" key="7">
    <source>
        <dbReference type="EMBL" id="GAA0909358.1"/>
    </source>
</evidence>
<keyword evidence="8" id="KW-1185">Reference proteome</keyword>